<evidence type="ECO:0000256" key="2">
    <source>
        <dbReference type="SAM" id="Phobius"/>
    </source>
</evidence>
<organism evidence="3 4">
    <name type="scientific">Bacillus pumilus</name>
    <name type="common">Bacillus mesentericus</name>
    <dbReference type="NCBI Taxonomy" id="1408"/>
    <lineage>
        <taxon>Bacteria</taxon>
        <taxon>Bacillati</taxon>
        <taxon>Bacillota</taxon>
        <taxon>Bacilli</taxon>
        <taxon>Bacillales</taxon>
        <taxon>Bacillaceae</taxon>
        <taxon>Bacillus</taxon>
    </lineage>
</organism>
<dbReference type="OrthoDB" id="9775794at2"/>
<dbReference type="Pfam" id="PF00378">
    <property type="entry name" value="ECH_1"/>
    <property type="match status" value="1"/>
</dbReference>
<comment type="caution">
    <text evidence="3">The sequence shown here is derived from an EMBL/GenBank/DDBJ whole genome shotgun (WGS) entry which is preliminary data.</text>
</comment>
<dbReference type="CDD" id="cd06558">
    <property type="entry name" value="crotonase-like"/>
    <property type="match status" value="1"/>
</dbReference>
<dbReference type="InterPro" id="IPR014748">
    <property type="entry name" value="Enoyl-CoA_hydra_C"/>
</dbReference>
<evidence type="ECO:0000313" key="3">
    <source>
        <dbReference type="EMBL" id="PCK22247.1"/>
    </source>
</evidence>
<dbReference type="GO" id="GO:0004300">
    <property type="term" value="F:enoyl-CoA hydratase activity"/>
    <property type="evidence" value="ECO:0007669"/>
    <property type="project" value="UniProtKB-EC"/>
</dbReference>
<reference evidence="3 4" key="1">
    <citation type="submission" date="2017-06" db="EMBL/GenBank/DDBJ databases">
        <title>Draft Genome Sequence of Bacillus sp Strain 36R Isolated from saline sediment at Atanasia, Sonora, Mexico.</title>
        <authorList>
            <person name="Sanchez Diaz R."/>
            <person name="Quiroz Macias M.E."/>
            <person name="Ibarra Gamez J.C."/>
            <person name="Enciso Ibarra J."/>
            <person name="Gomez Gil B."/>
            <person name="Galaviz Silva L."/>
        </authorList>
    </citation>
    <scope>NUCLEOTIDE SEQUENCE [LARGE SCALE GENOMIC DNA]</scope>
    <source>
        <strain evidence="3 4">36R_ATNSAL</strain>
    </source>
</reference>
<keyword evidence="2" id="KW-0472">Membrane</keyword>
<feature type="transmembrane region" description="Helical" evidence="2">
    <location>
        <begin position="115"/>
        <end position="138"/>
    </location>
</feature>
<dbReference type="PANTHER" id="PTHR43459:SF1">
    <property type="entry name" value="EG:BACN32G11.4 PROTEIN"/>
    <property type="match status" value="1"/>
</dbReference>
<dbReference type="EMBL" id="NKHG01000033">
    <property type="protein sequence ID" value="PCK22247.1"/>
    <property type="molecule type" value="Genomic_DNA"/>
</dbReference>
<accession>A0A2A5IZ38</accession>
<sequence length="273" mass="30810">MEREVSHKLKKKRGVWIMTYINCQLDGDIFEIVFNRPEAYNSFHVDMFAELKEACDTASESNAKIVVMKGMGKGFSAGGDIGMMLKQDREEDFHRVMDLIEGITLSLARMKKVTIALVHGAAAGLAFSFALSCDYLFVHQKAKLAMNFNGIGLIPDGGGHFFLTKRVSEQTAKQLIWSGQKLSADEALKLGLADGVFQEEVDTYQKACVKPFVNMPIQAFIETKMIYFQQSESQLIAVLQKERAAQARLRQSHDHREGIQAFLEKRRPVFHRV</sequence>
<keyword evidence="2" id="KW-0812">Transmembrane</keyword>
<gene>
    <name evidence="3" type="ORF">CEY02_04840</name>
</gene>
<dbReference type="EC" id="4.2.1.17" evidence="3"/>
<dbReference type="Gene3D" id="1.10.12.10">
    <property type="entry name" value="Lyase 2-enoyl-coa Hydratase, Chain A, domain 2"/>
    <property type="match status" value="1"/>
</dbReference>
<dbReference type="NCBIfam" id="NF005804">
    <property type="entry name" value="PRK07659.1"/>
    <property type="match status" value="1"/>
</dbReference>
<dbReference type="InterPro" id="IPR029045">
    <property type="entry name" value="ClpP/crotonase-like_dom_sf"/>
</dbReference>
<dbReference type="PANTHER" id="PTHR43459">
    <property type="entry name" value="ENOYL-COA HYDRATASE"/>
    <property type="match status" value="1"/>
</dbReference>
<dbReference type="InterPro" id="IPR001753">
    <property type="entry name" value="Enoyl-CoA_hydra/iso"/>
</dbReference>
<comment type="similarity">
    <text evidence="1">Belongs to the enoyl-CoA hydratase/isomerase family.</text>
</comment>
<evidence type="ECO:0000313" key="4">
    <source>
        <dbReference type="Proteomes" id="UP000228754"/>
    </source>
</evidence>
<dbReference type="Proteomes" id="UP000228754">
    <property type="component" value="Unassembled WGS sequence"/>
</dbReference>
<dbReference type="AlphaFoldDB" id="A0A2A5IZ38"/>
<name>A0A2A5IZ38_BACPU</name>
<keyword evidence="2" id="KW-1133">Transmembrane helix</keyword>
<proteinExistence type="inferred from homology"/>
<dbReference type="Gene3D" id="3.90.226.10">
    <property type="entry name" value="2-enoyl-CoA Hydratase, Chain A, domain 1"/>
    <property type="match status" value="1"/>
</dbReference>
<dbReference type="SUPFAM" id="SSF52096">
    <property type="entry name" value="ClpP/crotonase"/>
    <property type="match status" value="1"/>
</dbReference>
<protein>
    <submittedName>
        <fullName evidence="3">Enoyl-CoA hydratase</fullName>
        <ecNumber evidence="3">4.2.1.17</ecNumber>
    </submittedName>
</protein>
<evidence type="ECO:0000256" key="1">
    <source>
        <dbReference type="ARBA" id="ARBA00005254"/>
    </source>
</evidence>
<keyword evidence="3" id="KW-0456">Lyase</keyword>